<dbReference type="InterPro" id="IPR051722">
    <property type="entry name" value="Endocytosis_PI4K-reg_protein"/>
</dbReference>
<dbReference type="InterPro" id="IPR011990">
    <property type="entry name" value="TPR-like_helical_dom_sf"/>
</dbReference>
<evidence type="ECO:0000256" key="2">
    <source>
        <dbReference type="ARBA" id="ARBA00038251"/>
    </source>
</evidence>
<comment type="similarity">
    <text evidence="2">Belongs to the YPP1 family.</text>
</comment>
<evidence type="ECO:0000313" key="4">
    <source>
        <dbReference type="EMBL" id="KIR63650.1"/>
    </source>
</evidence>
<evidence type="ECO:0000256" key="3">
    <source>
        <dbReference type="SAM" id="MobiDB-lite"/>
    </source>
</evidence>
<proteinExistence type="inferred from homology"/>
<gene>
    <name evidence="4" type="ORF">I314_03055</name>
</gene>
<evidence type="ECO:0000313" key="5">
    <source>
        <dbReference type="Proteomes" id="UP000053800"/>
    </source>
</evidence>
<feature type="region of interest" description="Disordered" evidence="3">
    <location>
        <begin position="39"/>
        <end position="58"/>
    </location>
</feature>
<name>A0ABR5BBG7_CRYGA</name>
<accession>A0ABR5BBG7</accession>
<dbReference type="PANTHER" id="PTHR23083">
    <property type="entry name" value="TETRATRICOPEPTIDE REPEAT PROTEIN, TPR"/>
    <property type="match status" value="1"/>
</dbReference>
<comment type="function">
    <text evidence="1">Involved in endocytosis.</text>
</comment>
<dbReference type="SUPFAM" id="SSF48452">
    <property type="entry name" value="TPR-like"/>
    <property type="match status" value="1"/>
</dbReference>
<reference evidence="4 5" key="1">
    <citation type="submission" date="2015-01" db="EMBL/GenBank/DDBJ databases">
        <title>The Genome Sequence of Cryptococcus gattii CA1873.</title>
        <authorList>
            <consortium name="The Broad Institute Genomics Platform"/>
            <person name="Cuomo C."/>
            <person name="Litvintseva A."/>
            <person name="Chen Y."/>
            <person name="Heitman J."/>
            <person name="Sun S."/>
            <person name="Springer D."/>
            <person name="Dromer F."/>
            <person name="Young S."/>
            <person name="Zeng Q."/>
            <person name="Gargeya S."/>
            <person name="Abouelleil A."/>
            <person name="Alvarado L."/>
            <person name="Chapman S.B."/>
            <person name="Gainer-Dewar J."/>
            <person name="Goldberg J."/>
            <person name="Griggs A."/>
            <person name="Gujja S."/>
            <person name="Hansen M."/>
            <person name="Howarth C."/>
            <person name="Imamovic A."/>
            <person name="Larimer J."/>
            <person name="Murphy C."/>
            <person name="Naylor J."/>
            <person name="Pearson M."/>
            <person name="Priest M."/>
            <person name="Roberts A."/>
            <person name="Saif S."/>
            <person name="Shea T."/>
            <person name="Sykes S."/>
            <person name="Wortman J."/>
            <person name="Nusbaum C."/>
            <person name="Birren B."/>
        </authorList>
    </citation>
    <scope>NUCLEOTIDE SEQUENCE [LARGE SCALE GENOMIC DNA]</scope>
    <source>
        <strain evidence="4 5">CA1873</strain>
    </source>
</reference>
<dbReference type="PANTHER" id="PTHR23083:SF464">
    <property type="entry name" value="TETRATRICOPEPTIDE REPEAT DOMAIN 7, ISOFORM A"/>
    <property type="match status" value="1"/>
</dbReference>
<feature type="compositionally biased region" description="Acidic residues" evidence="3">
    <location>
        <begin position="46"/>
        <end position="56"/>
    </location>
</feature>
<keyword evidence="5" id="KW-1185">Reference proteome</keyword>
<dbReference type="EMBL" id="KN848895">
    <property type="protein sequence ID" value="KIR63650.1"/>
    <property type="molecule type" value="Genomic_DNA"/>
</dbReference>
<sequence>MEAEGLDPANEDVWVQLGMYHVANTALTATTASPSLKAGIAKGQAEGEEEADDGEYGGEKQVWKPAEEAFSKSLLLKADHPPALVSLAKLYLSTSTRQNLATSTPTDSAPKRYQGADLAESLLNPFTQSVGWDIPEAWYLLGHVARVQGREERARECWEFALGLEQGRGIRDWSCLKRWL</sequence>
<evidence type="ECO:0000256" key="1">
    <source>
        <dbReference type="ARBA" id="ARBA00002550"/>
    </source>
</evidence>
<evidence type="ECO:0008006" key="6">
    <source>
        <dbReference type="Google" id="ProtNLM"/>
    </source>
</evidence>
<organism evidence="4 5">
    <name type="scientific">Cryptococcus bacillisporus CA1873</name>
    <dbReference type="NCBI Taxonomy" id="1296111"/>
    <lineage>
        <taxon>Eukaryota</taxon>
        <taxon>Fungi</taxon>
        <taxon>Dikarya</taxon>
        <taxon>Basidiomycota</taxon>
        <taxon>Agaricomycotina</taxon>
        <taxon>Tremellomycetes</taxon>
        <taxon>Tremellales</taxon>
        <taxon>Cryptococcaceae</taxon>
        <taxon>Cryptococcus</taxon>
        <taxon>Cryptococcus gattii species complex</taxon>
    </lineage>
</organism>
<protein>
    <recommendedName>
        <fullName evidence="6">TPR-like protein</fullName>
    </recommendedName>
</protein>
<dbReference type="Proteomes" id="UP000053800">
    <property type="component" value="Unassembled WGS sequence"/>
</dbReference>
<dbReference type="Gene3D" id="1.25.40.10">
    <property type="entry name" value="Tetratricopeptide repeat domain"/>
    <property type="match status" value="1"/>
</dbReference>